<proteinExistence type="predicted"/>
<dbReference type="Gramene" id="mRNA:HanXRQr2_Chr14g0643201">
    <property type="protein sequence ID" value="CDS:HanXRQr2_Chr14g0643201.1"/>
    <property type="gene ID" value="HanXRQr2_Chr14g0643201"/>
</dbReference>
<dbReference type="AlphaFoldDB" id="A0A9K3E9F3"/>
<protein>
    <submittedName>
        <fullName evidence="1">Uncharacterized protein</fullName>
    </submittedName>
</protein>
<gene>
    <name evidence="1" type="ORF">HanXRQr2_Chr14g0643201</name>
</gene>
<reference evidence="1" key="2">
    <citation type="submission" date="2020-06" db="EMBL/GenBank/DDBJ databases">
        <title>Helianthus annuus Genome sequencing and assembly Release 2.</title>
        <authorList>
            <person name="Gouzy J."/>
            <person name="Langlade N."/>
            <person name="Munos S."/>
        </authorList>
    </citation>
    <scope>NUCLEOTIDE SEQUENCE</scope>
    <source>
        <tissue evidence="1">Leaves</tissue>
    </source>
</reference>
<evidence type="ECO:0000313" key="1">
    <source>
        <dbReference type="EMBL" id="KAF5769007.1"/>
    </source>
</evidence>
<keyword evidence="2" id="KW-1185">Reference proteome</keyword>
<organism evidence="1 2">
    <name type="scientific">Helianthus annuus</name>
    <name type="common">Common sunflower</name>
    <dbReference type="NCBI Taxonomy" id="4232"/>
    <lineage>
        <taxon>Eukaryota</taxon>
        <taxon>Viridiplantae</taxon>
        <taxon>Streptophyta</taxon>
        <taxon>Embryophyta</taxon>
        <taxon>Tracheophyta</taxon>
        <taxon>Spermatophyta</taxon>
        <taxon>Magnoliopsida</taxon>
        <taxon>eudicotyledons</taxon>
        <taxon>Gunneridae</taxon>
        <taxon>Pentapetalae</taxon>
        <taxon>asterids</taxon>
        <taxon>campanulids</taxon>
        <taxon>Asterales</taxon>
        <taxon>Asteraceae</taxon>
        <taxon>Asteroideae</taxon>
        <taxon>Heliantheae alliance</taxon>
        <taxon>Heliantheae</taxon>
        <taxon>Helianthus</taxon>
    </lineage>
</organism>
<sequence length="53" mass="5648">MADSEITSSSPSTPVSSQTLAALRHRDLSLRYGAPCLSLCNCSLVLPYSPTIH</sequence>
<name>A0A9K3E9F3_HELAN</name>
<reference evidence="1" key="1">
    <citation type="journal article" date="2017" name="Nature">
        <title>The sunflower genome provides insights into oil metabolism, flowering and Asterid evolution.</title>
        <authorList>
            <person name="Badouin H."/>
            <person name="Gouzy J."/>
            <person name="Grassa C.J."/>
            <person name="Murat F."/>
            <person name="Staton S.E."/>
            <person name="Cottret L."/>
            <person name="Lelandais-Briere C."/>
            <person name="Owens G.L."/>
            <person name="Carrere S."/>
            <person name="Mayjonade B."/>
            <person name="Legrand L."/>
            <person name="Gill N."/>
            <person name="Kane N.C."/>
            <person name="Bowers J.E."/>
            <person name="Hubner S."/>
            <person name="Bellec A."/>
            <person name="Berard A."/>
            <person name="Berges H."/>
            <person name="Blanchet N."/>
            <person name="Boniface M.C."/>
            <person name="Brunel D."/>
            <person name="Catrice O."/>
            <person name="Chaidir N."/>
            <person name="Claudel C."/>
            <person name="Donnadieu C."/>
            <person name="Faraut T."/>
            <person name="Fievet G."/>
            <person name="Helmstetter N."/>
            <person name="King M."/>
            <person name="Knapp S.J."/>
            <person name="Lai Z."/>
            <person name="Le Paslier M.C."/>
            <person name="Lippi Y."/>
            <person name="Lorenzon L."/>
            <person name="Mandel J.R."/>
            <person name="Marage G."/>
            <person name="Marchand G."/>
            <person name="Marquand E."/>
            <person name="Bret-Mestries E."/>
            <person name="Morien E."/>
            <person name="Nambeesan S."/>
            <person name="Nguyen T."/>
            <person name="Pegot-Espagnet P."/>
            <person name="Pouilly N."/>
            <person name="Raftis F."/>
            <person name="Sallet E."/>
            <person name="Schiex T."/>
            <person name="Thomas J."/>
            <person name="Vandecasteele C."/>
            <person name="Vares D."/>
            <person name="Vear F."/>
            <person name="Vautrin S."/>
            <person name="Crespi M."/>
            <person name="Mangin B."/>
            <person name="Burke J.M."/>
            <person name="Salse J."/>
            <person name="Munos S."/>
            <person name="Vincourt P."/>
            <person name="Rieseberg L.H."/>
            <person name="Langlade N.B."/>
        </authorList>
    </citation>
    <scope>NUCLEOTIDE SEQUENCE</scope>
    <source>
        <tissue evidence="1">Leaves</tissue>
    </source>
</reference>
<evidence type="ECO:0000313" key="2">
    <source>
        <dbReference type="Proteomes" id="UP000215914"/>
    </source>
</evidence>
<dbReference type="Proteomes" id="UP000215914">
    <property type="component" value="Unassembled WGS sequence"/>
</dbReference>
<dbReference type="EMBL" id="MNCJ02000329">
    <property type="protein sequence ID" value="KAF5769007.1"/>
    <property type="molecule type" value="Genomic_DNA"/>
</dbReference>
<accession>A0A9K3E9F3</accession>
<comment type="caution">
    <text evidence="1">The sequence shown here is derived from an EMBL/GenBank/DDBJ whole genome shotgun (WGS) entry which is preliminary data.</text>
</comment>